<protein>
    <recommendedName>
        <fullName evidence="4">DUF1573 domain-containing protein</fullName>
    </recommendedName>
</protein>
<name>A0ABP4QB01_9ACTN</name>
<sequence>MPNSTPSAPGTAHLHPTSTSACCSPDNSQPDPTQLSAFLFTQPDRTCGCSGPVETDAPITVTINPEARVNVARTTAPIPTLTPNEWHPIPITLTNEGFVTGPLAITTDPVPGLDLNLPTHTITGAPRQDLTIHARLHTPTTVDVSLTFKALNALGGLATHSHLHLLLRAT</sequence>
<feature type="compositionally biased region" description="Polar residues" evidence="1">
    <location>
        <begin position="16"/>
        <end position="31"/>
    </location>
</feature>
<reference evidence="3" key="1">
    <citation type="journal article" date="2019" name="Int. J. Syst. Evol. Microbiol.">
        <title>The Global Catalogue of Microorganisms (GCM) 10K type strain sequencing project: providing services to taxonomists for standard genome sequencing and annotation.</title>
        <authorList>
            <consortium name="The Broad Institute Genomics Platform"/>
            <consortium name="The Broad Institute Genome Sequencing Center for Infectious Disease"/>
            <person name="Wu L."/>
            <person name="Ma J."/>
        </authorList>
    </citation>
    <scope>NUCLEOTIDE SEQUENCE [LARGE SCALE GENOMIC DNA]</scope>
    <source>
        <strain evidence="3">JCM 15572</strain>
    </source>
</reference>
<keyword evidence="3" id="KW-1185">Reference proteome</keyword>
<accession>A0ABP4QB01</accession>
<evidence type="ECO:0000313" key="3">
    <source>
        <dbReference type="Proteomes" id="UP001501705"/>
    </source>
</evidence>
<gene>
    <name evidence="2" type="ORF">GCM10009804_67530</name>
</gene>
<dbReference type="Proteomes" id="UP001501705">
    <property type="component" value="Unassembled WGS sequence"/>
</dbReference>
<evidence type="ECO:0000313" key="2">
    <source>
        <dbReference type="EMBL" id="GAA1601444.1"/>
    </source>
</evidence>
<dbReference type="EMBL" id="BAAAPH010000030">
    <property type="protein sequence ID" value="GAA1601444.1"/>
    <property type="molecule type" value="Genomic_DNA"/>
</dbReference>
<organism evidence="2 3">
    <name type="scientific">Kribbella hippodromi</name>
    <dbReference type="NCBI Taxonomy" id="434347"/>
    <lineage>
        <taxon>Bacteria</taxon>
        <taxon>Bacillati</taxon>
        <taxon>Actinomycetota</taxon>
        <taxon>Actinomycetes</taxon>
        <taxon>Propionibacteriales</taxon>
        <taxon>Kribbellaceae</taxon>
        <taxon>Kribbella</taxon>
    </lineage>
</organism>
<proteinExistence type="predicted"/>
<evidence type="ECO:0000256" key="1">
    <source>
        <dbReference type="SAM" id="MobiDB-lite"/>
    </source>
</evidence>
<comment type="caution">
    <text evidence="2">The sequence shown here is derived from an EMBL/GenBank/DDBJ whole genome shotgun (WGS) entry which is preliminary data.</text>
</comment>
<evidence type="ECO:0008006" key="4">
    <source>
        <dbReference type="Google" id="ProtNLM"/>
    </source>
</evidence>
<feature type="region of interest" description="Disordered" evidence="1">
    <location>
        <begin position="1"/>
        <end position="31"/>
    </location>
</feature>